<dbReference type="PRINTS" id="PR01021">
    <property type="entry name" value="OMPADOMAIN"/>
</dbReference>
<gene>
    <name evidence="8" type="ORF">SAMN04488055_1921</name>
</gene>
<protein>
    <recommendedName>
        <fullName evidence="7">OmpA-like domain-containing protein</fullName>
    </recommendedName>
</protein>
<keyword evidence="2 4" id="KW-0472">Membrane</keyword>
<evidence type="ECO:0000256" key="2">
    <source>
        <dbReference type="ARBA" id="ARBA00023136"/>
    </source>
</evidence>
<name>A0A1N6EZG7_9BACT</name>
<keyword evidence="6" id="KW-1133">Transmembrane helix</keyword>
<dbReference type="CDD" id="cd07185">
    <property type="entry name" value="OmpA_C-like"/>
    <property type="match status" value="1"/>
</dbReference>
<dbReference type="InterPro" id="IPR006665">
    <property type="entry name" value="OmpA-like"/>
</dbReference>
<dbReference type="InterPro" id="IPR006664">
    <property type="entry name" value="OMP_bac"/>
</dbReference>
<evidence type="ECO:0000259" key="7">
    <source>
        <dbReference type="PROSITE" id="PS51123"/>
    </source>
</evidence>
<evidence type="ECO:0000313" key="8">
    <source>
        <dbReference type="EMBL" id="SIN88379.1"/>
    </source>
</evidence>
<evidence type="ECO:0000256" key="6">
    <source>
        <dbReference type="SAM" id="Phobius"/>
    </source>
</evidence>
<feature type="transmembrane region" description="Helical" evidence="6">
    <location>
        <begin position="160"/>
        <end position="179"/>
    </location>
</feature>
<evidence type="ECO:0000256" key="4">
    <source>
        <dbReference type="PROSITE-ProRule" id="PRU00473"/>
    </source>
</evidence>
<evidence type="ECO:0000256" key="3">
    <source>
        <dbReference type="ARBA" id="ARBA00023237"/>
    </source>
</evidence>
<organism evidence="8 9">
    <name type="scientific">Chitinophaga niabensis</name>
    <dbReference type="NCBI Taxonomy" id="536979"/>
    <lineage>
        <taxon>Bacteria</taxon>
        <taxon>Pseudomonadati</taxon>
        <taxon>Bacteroidota</taxon>
        <taxon>Chitinophagia</taxon>
        <taxon>Chitinophagales</taxon>
        <taxon>Chitinophagaceae</taxon>
        <taxon>Chitinophaga</taxon>
    </lineage>
</organism>
<dbReference type="EMBL" id="FSRA01000001">
    <property type="protein sequence ID" value="SIN88379.1"/>
    <property type="molecule type" value="Genomic_DNA"/>
</dbReference>
<dbReference type="PANTHER" id="PTHR30329:SF21">
    <property type="entry name" value="LIPOPROTEIN YIAD-RELATED"/>
    <property type="match status" value="1"/>
</dbReference>
<evidence type="ECO:0000313" key="9">
    <source>
        <dbReference type="Proteomes" id="UP000185003"/>
    </source>
</evidence>
<dbReference type="Pfam" id="PF06078">
    <property type="entry name" value="DUF937"/>
    <property type="match status" value="1"/>
</dbReference>
<dbReference type="InterPro" id="IPR036737">
    <property type="entry name" value="OmpA-like_sf"/>
</dbReference>
<keyword evidence="6" id="KW-0812">Transmembrane</keyword>
<dbReference type="RefSeq" id="WP_074239024.1">
    <property type="nucleotide sequence ID" value="NZ_FSRA01000001.1"/>
</dbReference>
<dbReference type="SUPFAM" id="SSF103088">
    <property type="entry name" value="OmpA-like"/>
    <property type="match status" value="1"/>
</dbReference>
<dbReference type="STRING" id="536979.SAMN04488055_1921"/>
<keyword evidence="3" id="KW-0998">Cell outer membrane</keyword>
<proteinExistence type="predicted"/>
<reference evidence="8 9" key="1">
    <citation type="submission" date="2016-11" db="EMBL/GenBank/DDBJ databases">
        <authorList>
            <person name="Jaros S."/>
            <person name="Januszkiewicz K."/>
            <person name="Wedrychowicz H."/>
        </authorList>
    </citation>
    <scope>NUCLEOTIDE SEQUENCE [LARGE SCALE GENOMIC DNA]</scope>
    <source>
        <strain evidence="8 9">DSM 24787</strain>
    </source>
</reference>
<feature type="transmembrane region" description="Helical" evidence="6">
    <location>
        <begin position="216"/>
        <end position="234"/>
    </location>
</feature>
<dbReference type="GO" id="GO:0009279">
    <property type="term" value="C:cell outer membrane"/>
    <property type="evidence" value="ECO:0007669"/>
    <property type="project" value="UniProtKB-SubCell"/>
</dbReference>
<comment type="subcellular location">
    <subcellularLocation>
        <location evidence="1">Cell outer membrane</location>
    </subcellularLocation>
</comment>
<dbReference type="Proteomes" id="UP000185003">
    <property type="component" value="Unassembled WGS sequence"/>
</dbReference>
<evidence type="ECO:0000256" key="1">
    <source>
        <dbReference type="ARBA" id="ARBA00004442"/>
    </source>
</evidence>
<dbReference type="InterPro" id="IPR050330">
    <property type="entry name" value="Bact_OuterMem_StrucFunc"/>
</dbReference>
<dbReference type="Pfam" id="PF00691">
    <property type="entry name" value="OmpA"/>
    <property type="match status" value="1"/>
</dbReference>
<evidence type="ECO:0000256" key="5">
    <source>
        <dbReference type="SAM" id="MobiDB-lite"/>
    </source>
</evidence>
<sequence length="421" mass="43938">MAFDLLDTLKNVFNNEFSNKAAASLGESESNVQKAIGGIIPTVLTGLLNKAVAQGDAGGLLGLVKDAASGDFSRLGSLAGAIPAELLAKGSEILKSLFGNKAADITGAIASYAGIKTTSAETLLQSAAPASLGIIGQQAASQNLSASGLMSLLNSQKDKILAAVPSGLGLAGILGLGSLGDIGKKLGGVVSSIGGNAGRAIAGEARAVESAVSYRWLWMLILLLAIILLLWYFMKGCNNQHTMAPADSVQTSHMEDSAISHVTPPVSRESIKVMLPDGVELDAYKGGIEDQLVSFLKDPSTQGGKDKWFDFDNLNFKTGSAELTEDSKVQVQNLVAILNAFPKLKIKIGGYTDARGDSSLNRKLSQERADAVHSALQAHHVKPVQLLGAEGYGSQFAKAAADAPDEERVKDRRISVGVREK</sequence>
<dbReference type="OrthoDB" id="9782229at2"/>
<dbReference type="InterPro" id="IPR009282">
    <property type="entry name" value="DUF937"/>
</dbReference>
<dbReference type="AlphaFoldDB" id="A0A1N6EZG7"/>
<feature type="domain" description="OmpA-like" evidence="7">
    <location>
        <begin position="303"/>
        <end position="421"/>
    </location>
</feature>
<dbReference type="PROSITE" id="PS51123">
    <property type="entry name" value="OMPA_2"/>
    <property type="match status" value="1"/>
</dbReference>
<accession>A0A1N6EZG7</accession>
<feature type="region of interest" description="Disordered" evidence="5">
    <location>
        <begin position="400"/>
        <end position="421"/>
    </location>
</feature>
<keyword evidence="9" id="KW-1185">Reference proteome</keyword>
<dbReference type="PANTHER" id="PTHR30329">
    <property type="entry name" value="STATOR ELEMENT OF FLAGELLAR MOTOR COMPLEX"/>
    <property type="match status" value="1"/>
</dbReference>
<dbReference type="Gene3D" id="3.30.1330.60">
    <property type="entry name" value="OmpA-like domain"/>
    <property type="match status" value="1"/>
</dbReference>
<feature type="compositionally biased region" description="Basic and acidic residues" evidence="5">
    <location>
        <begin position="406"/>
        <end position="421"/>
    </location>
</feature>